<evidence type="ECO:0000313" key="5">
    <source>
        <dbReference type="Proteomes" id="UP001241537"/>
    </source>
</evidence>
<reference evidence="4" key="1">
    <citation type="submission" date="2023-07" db="EMBL/GenBank/DDBJ databases">
        <title>Genomic Encyclopedia of Type Strains, Phase IV (KMG-IV): sequencing the most valuable type-strain genomes for metagenomic binning, comparative biology and taxonomic classification.</title>
        <authorList>
            <person name="Goeker M."/>
        </authorList>
    </citation>
    <scope>NUCLEOTIDE SEQUENCE</scope>
    <source>
        <strain evidence="4">DSM 19659</strain>
    </source>
</reference>
<evidence type="ECO:0000256" key="3">
    <source>
        <dbReference type="SAM" id="SignalP"/>
    </source>
</evidence>
<dbReference type="AlphaFoldDB" id="A0AAE3VBF9"/>
<sequence>MNNNTRKKVRGLFLAAALLPLLAVQQVHASEGSVIRRINESTGQKARSLVPENIYGSGSRRSTEQKNGKSGQDVSDATGPGAGGAAEDTFQGPVVEDVRITETYHEDYRLYEEGLGEKAFFYSNIANGTWTDKPVRFEIPEQISVSASRDGAPYPFERGQAFAERGSYLLTLVVAENESLPFSAQKLFEGSFRFRIQEKPAAAPAGSGDSGEERQLAEIARSLNPDYENTAGGSGKVSSGGAEIRGSAESVAGAGSGAAAGYAPVSGEGDALEQELRNSGALEIKDGIMSDDGTINEDRLSALISSETAGKKPESGKESTTYDPETGFYKHTLRSGDSFLSDIPDGGLTNQPVMIAENETLSFTLRRNGVPVEHFSPGEYIEQPGSYQLYPESESVKFKMAYEKQRPVFSFRILDAEAVSDLGFINLPEHHKVRLLRHDGKDVDDSLLLNEGRSIYLKNDGIYQLQLEGPAGSSSVQLKLDRIAPRFRVHLSANLAQIEYLSEDTALVQLYRGGRLVKEDSLIQEVNGAGSYRILVKDVAGNSSEYSFVIRYQVNTAAVIAILLCLALVGAAVFFFRNINKNVKVR</sequence>
<keyword evidence="5" id="KW-1185">Reference proteome</keyword>
<feature type="region of interest" description="Disordered" evidence="1">
    <location>
        <begin position="223"/>
        <end position="242"/>
    </location>
</feature>
<proteinExistence type="predicted"/>
<gene>
    <name evidence="4" type="ORF">J2S20_001926</name>
</gene>
<keyword evidence="2" id="KW-0812">Transmembrane</keyword>
<feature type="signal peptide" evidence="3">
    <location>
        <begin position="1"/>
        <end position="29"/>
    </location>
</feature>
<evidence type="ECO:0000256" key="2">
    <source>
        <dbReference type="SAM" id="Phobius"/>
    </source>
</evidence>
<feature type="region of interest" description="Disordered" evidence="1">
    <location>
        <begin position="305"/>
        <end position="327"/>
    </location>
</feature>
<feature type="region of interest" description="Disordered" evidence="1">
    <location>
        <begin position="46"/>
        <end position="92"/>
    </location>
</feature>
<dbReference type="RefSeq" id="WP_307255214.1">
    <property type="nucleotide sequence ID" value="NZ_JAUSTO010000014.1"/>
</dbReference>
<organism evidence="4 5">
    <name type="scientific">Moryella indoligenes</name>
    <dbReference type="NCBI Taxonomy" id="371674"/>
    <lineage>
        <taxon>Bacteria</taxon>
        <taxon>Bacillati</taxon>
        <taxon>Bacillota</taxon>
        <taxon>Clostridia</taxon>
        <taxon>Lachnospirales</taxon>
        <taxon>Lachnospiraceae</taxon>
        <taxon>Moryella</taxon>
    </lineage>
</organism>
<accession>A0AAE3VBF9</accession>
<comment type="caution">
    <text evidence="4">The sequence shown here is derived from an EMBL/GenBank/DDBJ whole genome shotgun (WGS) entry which is preliminary data.</text>
</comment>
<keyword evidence="2" id="KW-1133">Transmembrane helix</keyword>
<name>A0AAE3VBF9_9FIRM</name>
<protein>
    <submittedName>
        <fullName evidence="4">Uncharacterized protein</fullName>
    </submittedName>
</protein>
<feature type="transmembrane region" description="Helical" evidence="2">
    <location>
        <begin position="557"/>
        <end position="576"/>
    </location>
</feature>
<keyword evidence="2" id="KW-0472">Membrane</keyword>
<evidence type="ECO:0000313" key="4">
    <source>
        <dbReference type="EMBL" id="MDQ0153216.1"/>
    </source>
</evidence>
<evidence type="ECO:0000256" key="1">
    <source>
        <dbReference type="SAM" id="MobiDB-lite"/>
    </source>
</evidence>
<keyword evidence="3" id="KW-0732">Signal</keyword>
<dbReference type="EMBL" id="JAUSTO010000014">
    <property type="protein sequence ID" value="MDQ0153216.1"/>
    <property type="molecule type" value="Genomic_DNA"/>
</dbReference>
<feature type="chain" id="PRO_5041983182" evidence="3">
    <location>
        <begin position="30"/>
        <end position="586"/>
    </location>
</feature>
<dbReference type="Proteomes" id="UP001241537">
    <property type="component" value="Unassembled WGS sequence"/>
</dbReference>